<organism evidence="3 4">
    <name type="scientific">Haloechinothrix alba</name>
    <dbReference type="NCBI Taxonomy" id="664784"/>
    <lineage>
        <taxon>Bacteria</taxon>
        <taxon>Bacillati</taxon>
        <taxon>Actinomycetota</taxon>
        <taxon>Actinomycetes</taxon>
        <taxon>Pseudonocardiales</taxon>
        <taxon>Pseudonocardiaceae</taxon>
        <taxon>Haloechinothrix</taxon>
    </lineage>
</organism>
<evidence type="ECO:0000313" key="4">
    <source>
        <dbReference type="Proteomes" id="UP000198348"/>
    </source>
</evidence>
<reference evidence="4" key="1">
    <citation type="submission" date="2017-06" db="EMBL/GenBank/DDBJ databases">
        <authorList>
            <person name="Varghese N."/>
            <person name="Submissions S."/>
        </authorList>
    </citation>
    <scope>NUCLEOTIDE SEQUENCE [LARGE SCALE GENOMIC DNA]</scope>
    <source>
        <strain evidence="4">DSM 45207</strain>
    </source>
</reference>
<feature type="transmembrane region" description="Helical" evidence="2">
    <location>
        <begin position="305"/>
        <end position="326"/>
    </location>
</feature>
<keyword evidence="4" id="KW-1185">Reference proteome</keyword>
<evidence type="ECO:0000256" key="2">
    <source>
        <dbReference type="SAM" id="Phobius"/>
    </source>
</evidence>
<dbReference type="RefSeq" id="WP_089299417.1">
    <property type="nucleotide sequence ID" value="NZ_FZNW01000001.1"/>
</dbReference>
<protein>
    <submittedName>
        <fullName evidence="3">Uncharacterized protein</fullName>
    </submittedName>
</protein>
<sequence>MRFTACLEGQHARRTATALGLTGFLTGATLLGGTSTAAAAVSAEDCSAEISGSVGESIELSSDAVRDNVVESVRDGLDAPLLGIKSERTRMEEAFDAGKFDPIPLGSVPDKGSSVRSGEAIAQAVLDKIDSVPEVEDIAEREKNRERITDSVSNACAIAVEATDHSSGSDGNDGNDGARSGGDARGGSGGQQDDGSRNGSAQNGQRSGSAAGHEQDLRERYEQFQSRNGSDARAPRRDYGDIPEAQAGSAEYGTAPSELYGTDGSTDSAPEFGMLGADESAGDAGQHPGEAEALAASEQQPTMQLPVLLAVIALAGTGAALFRTWVLRHV</sequence>
<evidence type="ECO:0000313" key="3">
    <source>
        <dbReference type="EMBL" id="SNR27395.1"/>
    </source>
</evidence>
<dbReference type="OrthoDB" id="3555996at2"/>
<dbReference type="AlphaFoldDB" id="A0A238UYX9"/>
<feature type="compositionally biased region" description="Gly residues" evidence="1">
    <location>
        <begin position="179"/>
        <end position="192"/>
    </location>
</feature>
<keyword evidence="2" id="KW-0812">Transmembrane</keyword>
<feature type="region of interest" description="Disordered" evidence="1">
    <location>
        <begin position="161"/>
        <end position="292"/>
    </location>
</feature>
<feature type="compositionally biased region" description="Low complexity" evidence="1">
    <location>
        <begin position="166"/>
        <end position="178"/>
    </location>
</feature>
<keyword evidence="2" id="KW-0472">Membrane</keyword>
<dbReference type="Proteomes" id="UP000198348">
    <property type="component" value="Unassembled WGS sequence"/>
</dbReference>
<proteinExistence type="predicted"/>
<keyword evidence="2" id="KW-1133">Transmembrane helix</keyword>
<feature type="compositionally biased region" description="Basic and acidic residues" evidence="1">
    <location>
        <begin position="213"/>
        <end position="222"/>
    </location>
</feature>
<evidence type="ECO:0000256" key="1">
    <source>
        <dbReference type="SAM" id="MobiDB-lite"/>
    </source>
</evidence>
<dbReference type="EMBL" id="FZNW01000001">
    <property type="protein sequence ID" value="SNR27395.1"/>
    <property type="molecule type" value="Genomic_DNA"/>
</dbReference>
<name>A0A238UYX9_9PSEU</name>
<gene>
    <name evidence="3" type="ORF">SAMN06265360_10163</name>
</gene>
<accession>A0A238UYX9</accession>